<accession>A0A9N9BGE7</accession>
<protein>
    <submittedName>
        <fullName evidence="1">3873_t:CDS:1</fullName>
    </submittedName>
</protein>
<dbReference type="InterPro" id="IPR014756">
    <property type="entry name" value="Ig_E-set"/>
</dbReference>
<dbReference type="SUPFAM" id="SSF81296">
    <property type="entry name" value="E set domains"/>
    <property type="match status" value="1"/>
</dbReference>
<name>A0A9N9BGE7_FUNMO</name>
<comment type="caution">
    <text evidence="1">The sequence shown here is derived from an EMBL/GenBank/DDBJ whole genome shotgun (WGS) entry which is preliminary data.</text>
</comment>
<keyword evidence="2" id="KW-1185">Reference proteome</keyword>
<proteinExistence type="predicted"/>
<evidence type="ECO:0000313" key="2">
    <source>
        <dbReference type="Proteomes" id="UP000789375"/>
    </source>
</evidence>
<reference evidence="1" key="1">
    <citation type="submission" date="2021-06" db="EMBL/GenBank/DDBJ databases">
        <authorList>
            <person name="Kallberg Y."/>
            <person name="Tangrot J."/>
            <person name="Rosling A."/>
        </authorList>
    </citation>
    <scope>NUCLEOTIDE SEQUENCE</scope>
    <source>
        <strain evidence="1">87-6 pot B 2015</strain>
    </source>
</reference>
<gene>
    <name evidence="1" type="ORF">FMOSSE_LOCUS7054</name>
</gene>
<evidence type="ECO:0000313" key="1">
    <source>
        <dbReference type="EMBL" id="CAG8563010.1"/>
    </source>
</evidence>
<dbReference type="AlphaFoldDB" id="A0A9N9BGE7"/>
<sequence>MKGDGSFLPTIQASFEHDTLVAGQDNKVHISGKFSEDVTESTIVAVTFYHVSNPNFSIGYTSTVGCTGKGCKIKAGDPFTQTVDVQLPDNKDTYLMVVEVSNSSTDIGCTLTLVTV</sequence>
<organism evidence="1 2">
    <name type="scientific">Funneliformis mosseae</name>
    <name type="common">Endomycorrhizal fungus</name>
    <name type="synonym">Glomus mosseae</name>
    <dbReference type="NCBI Taxonomy" id="27381"/>
    <lineage>
        <taxon>Eukaryota</taxon>
        <taxon>Fungi</taxon>
        <taxon>Fungi incertae sedis</taxon>
        <taxon>Mucoromycota</taxon>
        <taxon>Glomeromycotina</taxon>
        <taxon>Glomeromycetes</taxon>
        <taxon>Glomerales</taxon>
        <taxon>Glomeraceae</taxon>
        <taxon>Funneliformis</taxon>
    </lineage>
</organism>
<dbReference type="Proteomes" id="UP000789375">
    <property type="component" value="Unassembled WGS sequence"/>
</dbReference>
<dbReference type="EMBL" id="CAJVPP010001584">
    <property type="protein sequence ID" value="CAG8563010.1"/>
    <property type="molecule type" value="Genomic_DNA"/>
</dbReference>